<dbReference type="GO" id="GO:0005737">
    <property type="term" value="C:cytoplasm"/>
    <property type="evidence" value="ECO:0007669"/>
    <property type="project" value="TreeGrafter"/>
</dbReference>
<keyword evidence="3" id="KW-0812">Transmembrane</keyword>
<evidence type="ECO:0000256" key="2">
    <source>
        <dbReference type="ARBA" id="ARBA00006824"/>
    </source>
</evidence>
<accession>A0A6D2JPA0</accession>
<dbReference type="GO" id="GO:0016020">
    <property type="term" value="C:membrane"/>
    <property type="evidence" value="ECO:0007669"/>
    <property type="project" value="UniProtKB-SubCell"/>
</dbReference>
<dbReference type="Pfam" id="PF04117">
    <property type="entry name" value="Mpv17_PMP22"/>
    <property type="match status" value="1"/>
</dbReference>
<gene>
    <name evidence="7" type="ORF">MERR_LOCUS28857</name>
</gene>
<dbReference type="OrthoDB" id="430207at2759"/>
<dbReference type="PANTHER" id="PTHR11266">
    <property type="entry name" value="PEROXISOMAL MEMBRANE PROTEIN 2, PXMP2 MPV17"/>
    <property type="match status" value="1"/>
</dbReference>
<dbReference type="EMBL" id="CACVBM020001251">
    <property type="protein sequence ID" value="CAA7041622.1"/>
    <property type="molecule type" value="Genomic_DNA"/>
</dbReference>
<evidence type="ECO:0000256" key="4">
    <source>
        <dbReference type="ARBA" id="ARBA00022989"/>
    </source>
</evidence>
<evidence type="ECO:0000256" key="5">
    <source>
        <dbReference type="ARBA" id="ARBA00023136"/>
    </source>
</evidence>
<keyword evidence="4" id="KW-1133">Transmembrane helix</keyword>
<dbReference type="InterPro" id="IPR007248">
    <property type="entry name" value="Mpv17_PMP22"/>
</dbReference>
<evidence type="ECO:0000313" key="7">
    <source>
        <dbReference type="EMBL" id="CAA7041622.1"/>
    </source>
</evidence>
<evidence type="ECO:0000256" key="1">
    <source>
        <dbReference type="ARBA" id="ARBA00004141"/>
    </source>
</evidence>
<evidence type="ECO:0000256" key="3">
    <source>
        <dbReference type="ARBA" id="ARBA00022692"/>
    </source>
</evidence>
<evidence type="ECO:0000256" key="6">
    <source>
        <dbReference type="RuleBase" id="RU363053"/>
    </source>
</evidence>
<protein>
    <submittedName>
        <fullName evidence="7">Uncharacterized protein</fullName>
    </submittedName>
</protein>
<sequence length="261" mass="29683">MNIVALSKRLISPRFSNPVSLHGINDALAETVVSGRKPILGFYGRSFHHLRKVGNYVAPRVFFVSSRFRNLSTNSSSSSSKQPAFLRWYLRKLESNPFMTKSITTSLIYMAADLTSQMITMQPSGSYDLIRTARMASFGLVFLGPCQHVWFSYLSRILPNRDVLTTFKKIMMGQALFGPFSNTVFYSYNAALQGETSEEILARLKRDLVPTLRNGLLYWPLCDFVTFKYVPVHLQPLMNSSCAYIWTIYLTYMANQTKADS</sequence>
<reference evidence="7" key="1">
    <citation type="submission" date="2020-01" db="EMBL/GenBank/DDBJ databases">
        <authorList>
            <person name="Mishra B."/>
        </authorList>
    </citation>
    <scope>NUCLEOTIDE SEQUENCE [LARGE SCALE GENOMIC DNA]</scope>
</reference>
<dbReference type="PANTHER" id="PTHR11266:SF88">
    <property type="entry name" value="PROTEIN SYM1-LIKE"/>
    <property type="match status" value="1"/>
</dbReference>
<comment type="similarity">
    <text evidence="2 6">Belongs to the peroxisomal membrane protein PXMP2/4 family.</text>
</comment>
<keyword evidence="5" id="KW-0472">Membrane</keyword>
<dbReference type="Proteomes" id="UP000467841">
    <property type="component" value="Unassembled WGS sequence"/>
</dbReference>
<keyword evidence="8" id="KW-1185">Reference proteome</keyword>
<name>A0A6D2JPA0_9BRAS</name>
<evidence type="ECO:0000313" key="8">
    <source>
        <dbReference type="Proteomes" id="UP000467841"/>
    </source>
</evidence>
<comment type="subcellular location">
    <subcellularLocation>
        <location evidence="1">Membrane</location>
        <topology evidence="1">Multi-pass membrane protein</topology>
    </subcellularLocation>
</comment>
<organism evidence="7 8">
    <name type="scientific">Microthlaspi erraticum</name>
    <dbReference type="NCBI Taxonomy" id="1685480"/>
    <lineage>
        <taxon>Eukaryota</taxon>
        <taxon>Viridiplantae</taxon>
        <taxon>Streptophyta</taxon>
        <taxon>Embryophyta</taxon>
        <taxon>Tracheophyta</taxon>
        <taxon>Spermatophyta</taxon>
        <taxon>Magnoliopsida</taxon>
        <taxon>eudicotyledons</taxon>
        <taxon>Gunneridae</taxon>
        <taxon>Pentapetalae</taxon>
        <taxon>rosids</taxon>
        <taxon>malvids</taxon>
        <taxon>Brassicales</taxon>
        <taxon>Brassicaceae</taxon>
        <taxon>Coluteocarpeae</taxon>
        <taxon>Microthlaspi</taxon>
    </lineage>
</organism>
<dbReference type="AlphaFoldDB" id="A0A6D2JPA0"/>
<comment type="caution">
    <text evidence="7">The sequence shown here is derived from an EMBL/GenBank/DDBJ whole genome shotgun (WGS) entry which is preliminary data.</text>
</comment>
<proteinExistence type="inferred from homology"/>